<feature type="compositionally biased region" description="Polar residues" evidence="10">
    <location>
        <begin position="887"/>
        <end position="904"/>
    </location>
</feature>
<feature type="compositionally biased region" description="Basic and acidic residues" evidence="10">
    <location>
        <begin position="2353"/>
        <end position="2362"/>
    </location>
</feature>
<evidence type="ECO:0000256" key="8">
    <source>
        <dbReference type="ARBA" id="ARBA00023242"/>
    </source>
</evidence>
<evidence type="ECO:0000313" key="12">
    <source>
        <dbReference type="EMBL" id="KAK7603722.1"/>
    </source>
</evidence>
<feature type="compositionally biased region" description="Polar residues" evidence="10">
    <location>
        <begin position="227"/>
        <end position="237"/>
    </location>
</feature>
<feature type="compositionally biased region" description="Basic and acidic residues" evidence="10">
    <location>
        <begin position="1989"/>
        <end position="2001"/>
    </location>
</feature>
<keyword evidence="7" id="KW-0804">Transcription</keyword>
<keyword evidence="13" id="KW-1185">Reference proteome</keyword>
<evidence type="ECO:0000313" key="13">
    <source>
        <dbReference type="Proteomes" id="UP001367676"/>
    </source>
</evidence>
<comment type="subcellular location">
    <subcellularLocation>
        <location evidence="1">Nucleus</location>
    </subcellularLocation>
</comment>
<keyword evidence="8" id="KW-0539">Nucleus</keyword>
<protein>
    <recommendedName>
        <fullName evidence="11">PHD-type domain-containing protein</fullName>
    </recommendedName>
</protein>
<feature type="compositionally biased region" description="Low complexity" evidence="10">
    <location>
        <begin position="300"/>
        <end position="310"/>
    </location>
</feature>
<feature type="compositionally biased region" description="Acidic residues" evidence="10">
    <location>
        <begin position="82"/>
        <end position="93"/>
    </location>
</feature>
<organism evidence="12 13">
    <name type="scientific">Parthenolecanium corni</name>
    <dbReference type="NCBI Taxonomy" id="536013"/>
    <lineage>
        <taxon>Eukaryota</taxon>
        <taxon>Metazoa</taxon>
        <taxon>Ecdysozoa</taxon>
        <taxon>Arthropoda</taxon>
        <taxon>Hexapoda</taxon>
        <taxon>Insecta</taxon>
        <taxon>Pterygota</taxon>
        <taxon>Neoptera</taxon>
        <taxon>Paraneoptera</taxon>
        <taxon>Hemiptera</taxon>
        <taxon>Sternorrhyncha</taxon>
        <taxon>Coccoidea</taxon>
        <taxon>Coccidae</taxon>
        <taxon>Parthenolecanium</taxon>
    </lineage>
</organism>
<dbReference type="InterPro" id="IPR001965">
    <property type="entry name" value="Znf_PHD"/>
</dbReference>
<reference evidence="12 13" key="1">
    <citation type="submission" date="2024-03" db="EMBL/GenBank/DDBJ databases">
        <title>Adaptation during the transition from Ophiocordyceps entomopathogen to insect associate is accompanied by gene loss and intensified selection.</title>
        <authorList>
            <person name="Ward C.M."/>
            <person name="Onetto C.A."/>
            <person name="Borneman A.R."/>
        </authorList>
    </citation>
    <scope>NUCLEOTIDE SEQUENCE [LARGE SCALE GENOMIC DNA]</scope>
    <source>
        <strain evidence="12">AWRI1</strain>
        <tissue evidence="12">Single Adult Female</tissue>
    </source>
</reference>
<evidence type="ECO:0000256" key="9">
    <source>
        <dbReference type="PROSITE-ProRule" id="PRU00146"/>
    </source>
</evidence>
<feature type="compositionally biased region" description="Polar residues" evidence="10">
    <location>
        <begin position="107"/>
        <end position="118"/>
    </location>
</feature>
<dbReference type="GO" id="GO:0008270">
    <property type="term" value="F:zinc ion binding"/>
    <property type="evidence" value="ECO:0007669"/>
    <property type="project" value="UniProtKB-KW"/>
</dbReference>
<dbReference type="Pfam" id="PF00628">
    <property type="entry name" value="PHD"/>
    <property type="match status" value="1"/>
</dbReference>
<feature type="region of interest" description="Disordered" evidence="10">
    <location>
        <begin position="841"/>
        <end position="910"/>
    </location>
</feature>
<feature type="region of interest" description="Disordered" evidence="10">
    <location>
        <begin position="1050"/>
        <end position="1116"/>
    </location>
</feature>
<feature type="region of interest" description="Disordered" evidence="10">
    <location>
        <begin position="391"/>
        <end position="410"/>
    </location>
</feature>
<evidence type="ECO:0000256" key="5">
    <source>
        <dbReference type="ARBA" id="ARBA00022833"/>
    </source>
</evidence>
<dbReference type="PANTHER" id="PTHR45888">
    <property type="entry name" value="HL01030P-RELATED"/>
    <property type="match status" value="1"/>
</dbReference>
<feature type="region of interest" description="Disordered" evidence="10">
    <location>
        <begin position="1434"/>
        <end position="1461"/>
    </location>
</feature>
<feature type="region of interest" description="Disordered" evidence="10">
    <location>
        <begin position="981"/>
        <end position="1019"/>
    </location>
</feature>
<keyword evidence="6" id="KW-0805">Transcription regulation</keyword>
<feature type="compositionally biased region" description="Polar residues" evidence="10">
    <location>
        <begin position="841"/>
        <end position="856"/>
    </location>
</feature>
<feature type="compositionally biased region" description="Polar residues" evidence="10">
    <location>
        <begin position="1874"/>
        <end position="1883"/>
    </location>
</feature>
<dbReference type="EMBL" id="JBBCAQ010000006">
    <property type="protein sequence ID" value="KAK7603722.1"/>
    <property type="molecule type" value="Genomic_DNA"/>
</dbReference>
<dbReference type="InterPro" id="IPR013083">
    <property type="entry name" value="Znf_RING/FYVE/PHD"/>
</dbReference>
<feature type="region of interest" description="Disordered" evidence="10">
    <location>
        <begin position="1724"/>
        <end position="1743"/>
    </location>
</feature>
<feature type="compositionally biased region" description="Basic and acidic residues" evidence="10">
    <location>
        <begin position="1615"/>
        <end position="1632"/>
    </location>
</feature>
<dbReference type="CDD" id="cd15529">
    <property type="entry name" value="PHD2_PHF10"/>
    <property type="match status" value="1"/>
</dbReference>
<dbReference type="CDD" id="cd21085">
    <property type="entry name" value="WH_NTD_PHF10"/>
    <property type="match status" value="1"/>
</dbReference>
<dbReference type="SMART" id="SM00249">
    <property type="entry name" value="PHD"/>
    <property type="match status" value="2"/>
</dbReference>
<feature type="domain" description="PHD-type" evidence="11">
    <location>
        <begin position="2376"/>
        <end position="2435"/>
    </location>
</feature>
<feature type="region of interest" description="Disordered" evidence="10">
    <location>
        <begin position="1611"/>
        <end position="1648"/>
    </location>
</feature>
<keyword evidence="5" id="KW-0862">Zinc</keyword>
<dbReference type="Gene3D" id="3.30.40.10">
    <property type="entry name" value="Zinc/RING finger domain, C3HC4 (zinc finger)"/>
    <property type="match status" value="1"/>
</dbReference>
<feature type="domain" description="PHD-type" evidence="11">
    <location>
        <begin position="2432"/>
        <end position="2480"/>
    </location>
</feature>
<proteinExistence type="predicted"/>
<feature type="compositionally biased region" description="Polar residues" evidence="10">
    <location>
        <begin position="1445"/>
        <end position="1454"/>
    </location>
</feature>
<evidence type="ECO:0000256" key="1">
    <source>
        <dbReference type="ARBA" id="ARBA00004123"/>
    </source>
</evidence>
<evidence type="ECO:0000256" key="6">
    <source>
        <dbReference type="ARBA" id="ARBA00023015"/>
    </source>
</evidence>
<feature type="compositionally biased region" description="Polar residues" evidence="10">
    <location>
        <begin position="985"/>
        <end position="997"/>
    </location>
</feature>
<evidence type="ECO:0000256" key="3">
    <source>
        <dbReference type="ARBA" id="ARBA00022737"/>
    </source>
</evidence>
<feature type="compositionally biased region" description="Polar residues" evidence="10">
    <location>
        <begin position="171"/>
        <end position="189"/>
    </location>
</feature>
<keyword evidence="3" id="KW-0677">Repeat</keyword>
<evidence type="ECO:0000256" key="4">
    <source>
        <dbReference type="ARBA" id="ARBA00022771"/>
    </source>
</evidence>
<feature type="region of interest" description="Disordered" evidence="10">
    <location>
        <begin position="1874"/>
        <end position="1900"/>
    </location>
</feature>
<evidence type="ECO:0000259" key="11">
    <source>
        <dbReference type="PROSITE" id="PS50016"/>
    </source>
</evidence>
<name>A0AAN9YAD6_9HEMI</name>
<keyword evidence="2" id="KW-0479">Metal-binding</keyword>
<accession>A0AAN9YAD6</accession>
<feature type="compositionally biased region" description="Basic and acidic residues" evidence="10">
    <location>
        <begin position="1937"/>
        <end position="1982"/>
    </location>
</feature>
<dbReference type="InterPro" id="IPR019787">
    <property type="entry name" value="Znf_PHD-finger"/>
</dbReference>
<feature type="region of interest" description="Disordered" evidence="10">
    <location>
        <begin position="650"/>
        <end position="717"/>
    </location>
</feature>
<dbReference type="SUPFAM" id="SSF57903">
    <property type="entry name" value="FYVE/PHD zinc finger"/>
    <property type="match status" value="2"/>
</dbReference>
<feature type="region of interest" description="Disordered" evidence="10">
    <location>
        <begin position="157"/>
        <end position="314"/>
    </location>
</feature>
<dbReference type="PANTHER" id="PTHR45888:SF4">
    <property type="entry name" value="PHD FINGER PROTEIN 10"/>
    <property type="match status" value="1"/>
</dbReference>
<feature type="region of interest" description="Disordered" evidence="10">
    <location>
        <begin position="1930"/>
        <end position="2001"/>
    </location>
</feature>
<evidence type="ECO:0000256" key="10">
    <source>
        <dbReference type="SAM" id="MobiDB-lite"/>
    </source>
</evidence>
<gene>
    <name evidence="12" type="ORF">V9T40_003721</name>
</gene>
<feature type="compositionally biased region" description="Basic and acidic residues" evidence="10">
    <location>
        <begin position="877"/>
        <end position="886"/>
    </location>
</feature>
<evidence type="ECO:0000256" key="7">
    <source>
        <dbReference type="ARBA" id="ARBA00023163"/>
    </source>
</evidence>
<feature type="region of interest" description="Disordered" evidence="10">
    <location>
        <begin position="1"/>
        <end position="119"/>
    </location>
</feature>
<feature type="region of interest" description="Disordered" evidence="10">
    <location>
        <begin position="2342"/>
        <end position="2367"/>
    </location>
</feature>
<keyword evidence="4 9" id="KW-0863">Zinc-finger</keyword>
<feature type="region of interest" description="Disordered" evidence="10">
    <location>
        <begin position="2291"/>
        <end position="2329"/>
    </location>
</feature>
<comment type="caution">
    <text evidence="12">The sequence shown here is derived from an EMBL/GenBank/DDBJ whole genome shotgun (WGS) entry which is preliminary data.</text>
</comment>
<evidence type="ECO:0000256" key="2">
    <source>
        <dbReference type="ARBA" id="ARBA00022723"/>
    </source>
</evidence>
<dbReference type="GO" id="GO:0005634">
    <property type="term" value="C:nucleus"/>
    <property type="evidence" value="ECO:0007669"/>
    <property type="project" value="UniProtKB-SubCell"/>
</dbReference>
<dbReference type="PROSITE" id="PS50016">
    <property type="entry name" value="ZF_PHD_2"/>
    <property type="match status" value="2"/>
</dbReference>
<sequence>MSSEPTSGTSSESDGSRKRKFENVDDDDNSKLKIAKPSLGLSLLQSYDEEDDYMTSDEEPTSPPSKLCVDSSVPSRNVFIEEMTDEDQVDESPIDQSANLEAGGGTSLSVLEANNSSSDKLESSILVDSNIDENASPLIVNVEKSDDEPNVRVLNIALSESSTNEVHDTPVESSSDANESIGTETSSFCSEFVVEPADAKTDSINESKETETEQTDDTFSSETSDSNNVDSNQTGVTVENEPKSDIRPDYNFSVFGTSGETGSSDERMSSKPAKKVKLNRSKFIRSVDESSNEAKSNAISSSPVLPSLSESDSKPMVQENFKHIKPNVGVIATEIIKNDQRTEEVSVNPVEVNRNISDEIAESSDFDKVIIPATEENISVDTFDVGLTDKSVTDTNEDISGKAVETPDPNQLISEPIITKDTNLSSDATEEDSSLSVHYVSEENLENIPQSTEEIVPTESSSSKIDSQFDTESGLFDEEIVGPTDVPDILQISDSSEENVENADDHVIEVMDQDLDVDAKNEEHLDSSVNDIEELNNENLDINFTEEVGLSEADVAEKLEDDTAHLNVAEDFIEELMDENSIIQESTNEILENENSFVEERTDENAITENAHHENLFFEESKEENLIHEESKDESSVIEESNKNLIIEAVEELESENPSVDTVEDSKKEDDYASPLSFDADQSYSLDLEESLDEDNENESVENAVENKNTNEPPHRPLKIIIRKKEEKLVVVDDASRIKKRGRKSAKKLQKEKSKMKGDEYKKKIVETDEGANFELNKVVSEEVGEEFAESSQTVAPVDIPGKAEAFEIVMKSVPVEQQIRETDELERKEEAVAPAVSEIIDSTASSSAPVANESSEAVESDDEIFKDAMDTIEPELAERNSEKQSDFSLQSSSHEQYSLPTSETVDEPVVSTVSTDAEFVTHTKIGDEELVQNIELEQAKVSGSDKMTNEPIEVDVENFSANTPSDTPSKLEQALTRKLKSVKNVESTTSITTSLQEVPESDKSAPEALSKEPPPVKENLKLHLSVQGNRVSIKKNIAAESVIAPTPDIASVPAPLADAEVPPPRVKRQYRKRPKPTIDPALLTEEKCYTLRTRNTKNPPEEVTPKKTKGRKSAATIAAEAAALTVAPFEPTSQPITLAKKEKLPREPSLSVTVEIDSSPEKKVTTAAGKVKPIRLKIKNPGITVECTSKYSPVTIEKIGGPAKGAVSENIADILEEARKKESQTAISHEQLTWSGTDLQRVERLLKESNITITPVSSATPSSSAESISQSSCSILKTNCAAAKDKSARKSFHKAPLAPPPSSSTIGAASITPVFSDSENAAAEASFARNLNVTLKPLDFEEQLSHWKIAKPSREMDVTRIPPPVTEQQKQHPVDVKLEIRKKIASSERRRQIREPEVVITVDESMAEPERIYSTRNIVEVAPELNSTMKEVRRKSRPRPTAVTDETQTSAEEITSRLKSKPDISDEFILPDSTPPVVDITDTPMYKAKDPIQKYQSEAKVTSEPKSQAQIVLEKKLETPVTLVQNVEIRATLESKAAAPFMLEPNDQAQAMSLSKAKAEVTVPPEEDISEVMVIPEIEVLKHVIQRKTEHTTTESTSKVENVEPAVESVCEAPTHHSKDQPAERLTKVEPEELSSSDSSSVAEVSPEIKPEITAPPQTLEIKQITSESKFKTSKQMPDLLPISKPQLALKSVQIIPITSQVAQISPPATPLQSQIVSSSPQVTPVNSQLTSTVPQSPMTQPKPTVPHFLPMTPQIKLNVTPLTPKMLQEALAAPQFTPAQQISSASSFMGSSMGTPMSAVSMNQSCSSSMMVDSSVNTPSRPFTDSATPSYSNLPPLMFPKKRGRPTKAMVAAREAYRQSQEAMEGFKRQNFEQTPSSMDAVSTPQPMPPPSDESSMSNLSVELVKLPIKRGRKIKLEKLDLTDGSDDATLAEKLPMDPEREMEELKRLEEDRIRKEQERERKNELRRQKAKERSDMEKAKKLRQRQKAEERHKKVQEQRRLLQEQKKKLEEEIKKLPGFEDGRVTTADVAQMSNGSFLLDEDSNSMSFDSMQRLKKTKMEVYDPDGNNLTVDQIAEYQWPIQGGELYMIQEQISNFLGVKSFKRKYPDIKRRPVDSEERAYLVDSGLVSETLCDLGITAVCSAEVLDIMCSDFSEKYEELRKHMREKQMKELSFKQKAWANGLGYKLLMADGSKQDLKKRAMESVSNWNSALNKGRHEDRRSAIDLQTFIIHYPKSKIQNMTTPSPKIGSYPISIIPGQFCDFYKEYTSNELRYLPVNTVIYGPVRHPSAAKDVDGSQTDSDDSSSSDESSSTTSEGTQATEDTLEDVDKDMSLDESLLAEKLPDGNTSLREDTSHREMANGVTEASSQDDGKILCKVCLGDETRNKENASEVLICCSQCCSSSHPTCLDLSLNMVPHMKSYKWQCPDCKNCAKCKEYADEDKMLFCDICDRGYHIYCVGLKKVPSGSWQCEECTAVEDQVNRENLTLAPNLPASIPIKIES</sequence>
<feature type="compositionally biased region" description="Low complexity" evidence="10">
    <location>
        <begin position="1"/>
        <end position="13"/>
    </location>
</feature>
<feature type="compositionally biased region" description="Basic residues" evidence="10">
    <location>
        <begin position="1066"/>
        <end position="1076"/>
    </location>
</feature>
<feature type="compositionally biased region" description="Basic residues" evidence="10">
    <location>
        <begin position="272"/>
        <end position="283"/>
    </location>
</feature>
<feature type="compositionally biased region" description="Acidic residues" evidence="10">
    <location>
        <begin position="687"/>
        <end position="700"/>
    </location>
</feature>
<feature type="compositionally biased region" description="Low complexity" evidence="10">
    <location>
        <begin position="2310"/>
        <end position="2322"/>
    </location>
</feature>
<feature type="compositionally biased region" description="Low complexity" evidence="10">
    <location>
        <begin position="1635"/>
        <end position="1648"/>
    </location>
</feature>
<feature type="compositionally biased region" description="Low complexity" evidence="10">
    <location>
        <begin position="217"/>
        <end position="226"/>
    </location>
</feature>
<feature type="compositionally biased region" description="Basic and acidic residues" evidence="10">
    <location>
        <begin position="197"/>
        <end position="211"/>
    </location>
</feature>
<dbReference type="InterPro" id="IPR011011">
    <property type="entry name" value="Znf_FYVE_PHD"/>
</dbReference>
<dbReference type="Proteomes" id="UP001367676">
    <property type="component" value="Unassembled WGS sequence"/>
</dbReference>
<feature type="compositionally biased region" description="Acidic residues" evidence="10">
    <location>
        <begin position="47"/>
        <end position="60"/>
    </location>
</feature>